<keyword evidence="3" id="KW-0274">FAD</keyword>
<feature type="region of interest" description="Disordered" evidence="6">
    <location>
        <begin position="399"/>
        <end position="420"/>
    </location>
</feature>
<feature type="domain" description="FAD dependent oxidoreductase" evidence="7">
    <location>
        <begin position="7"/>
        <end position="394"/>
    </location>
</feature>
<evidence type="ECO:0000313" key="9">
    <source>
        <dbReference type="Proteomes" id="UP001151234"/>
    </source>
</evidence>
<dbReference type="Gene3D" id="3.50.50.60">
    <property type="entry name" value="FAD/NAD(P)-binding domain"/>
    <property type="match status" value="1"/>
</dbReference>
<dbReference type="Proteomes" id="UP001151234">
    <property type="component" value="Unassembled WGS sequence"/>
</dbReference>
<evidence type="ECO:0000256" key="4">
    <source>
        <dbReference type="ARBA" id="ARBA00023002"/>
    </source>
</evidence>
<evidence type="ECO:0000256" key="3">
    <source>
        <dbReference type="ARBA" id="ARBA00022827"/>
    </source>
</evidence>
<dbReference type="AlphaFoldDB" id="A0A9X3UJN9"/>
<protein>
    <submittedName>
        <fullName evidence="8">L-2-hydroxyglutarate oxidase</fullName>
        <ecNumber evidence="8">1.1.3.-</ecNumber>
    </submittedName>
</protein>
<dbReference type="EC" id="1.1.3.-" evidence="8"/>
<sequence length="420" mass="45798">MSHTFSLAVVGGGILGLATAWTYQSRYPGTSVVLVERDKGLARHQTGRNSGVIHAGVYYAPGSLKATYCRRGAVMTKWLAEAMGVEFDICGKLIVATDDEELPGLAAIAERAAQNGVPLTRIDRDGLREREPHVAGRAAYLSPSTGIVDFPGLCRAMAERFEASGGTIRLGTKLLDIREEGGKVRLITDREEVLAKHMVACAGLQADRIAAMSGVGEGFRIIPFRGEYYEVRAAWPNEVRHLIYPVPDPSLPFLGVHLTRMVGNRLTVGPNAMLSFGRECYGSNIPDPRDLLDAVTFPGYWKLMLRHRKSAMSELAGSLSKRIFLNRCQRYCPSLTLDDLTPWPTGIRAQAVGADGQMIEDFLIRETARTTHVCNAPSPAATSALPIAEHVCDRIAARQTPAHRLPQRDPAKAAEQLLTT</sequence>
<name>A0A9X3UJN9_9HYPH</name>
<dbReference type="PANTHER" id="PTHR43104">
    <property type="entry name" value="L-2-HYDROXYGLUTARATE DEHYDROGENASE, MITOCHONDRIAL"/>
    <property type="match status" value="1"/>
</dbReference>
<evidence type="ECO:0000256" key="6">
    <source>
        <dbReference type="SAM" id="MobiDB-lite"/>
    </source>
</evidence>
<organism evidence="8 9">
    <name type="scientific">Hoeflea prorocentri</name>
    <dbReference type="NCBI Taxonomy" id="1922333"/>
    <lineage>
        <taxon>Bacteria</taxon>
        <taxon>Pseudomonadati</taxon>
        <taxon>Pseudomonadota</taxon>
        <taxon>Alphaproteobacteria</taxon>
        <taxon>Hyphomicrobiales</taxon>
        <taxon>Rhizobiaceae</taxon>
        <taxon>Hoeflea</taxon>
    </lineage>
</organism>
<proteinExistence type="inferred from homology"/>
<gene>
    <name evidence="8" type="primary">lhgO</name>
    <name evidence="8" type="ORF">OQ273_13640</name>
</gene>
<comment type="cofactor">
    <cofactor evidence="1">
        <name>FAD</name>
        <dbReference type="ChEBI" id="CHEBI:57692"/>
    </cofactor>
</comment>
<keyword evidence="2" id="KW-0285">Flavoprotein</keyword>
<evidence type="ECO:0000259" key="7">
    <source>
        <dbReference type="Pfam" id="PF01266"/>
    </source>
</evidence>
<reference evidence="8" key="1">
    <citation type="submission" date="2022-11" db="EMBL/GenBank/DDBJ databases">
        <title>Draft genome sequence of Hoeflea poritis E7-10 and Hoeflea prorocentri PM5-8, separated from scleractinian coral Porites lutea and marine dinoflagellate.</title>
        <authorList>
            <person name="Zhang G."/>
            <person name="Wei Q."/>
            <person name="Cai L."/>
        </authorList>
    </citation>
    <scope>NUCLEOTIDE SEQUENCE</scope>
    <source>
        <strain evidence="8">PM5-8</strain>
    </source>
</reference>
<dbReference type="SUPFAM" id="SSF51905">
    <property type="entry name" value="FAD/NAD(P)-binding domain"/>
    <property type="match status" value="1"/>
</dbReference>
<comment type="similarity">
    <text evidence="5">Belongs to the L2HGDH family.</text>
</comment>
<dbReference type="GO" id="GO:0047545">
    <property type="term" value="F:(S)-2-hydroxyglutarate dehydrogenase activity"/>
    <property type="evidence" value="ECO:0007669"/>
    <property type="project" value="TreeGrafter"/>
</dbReference>
<dbReference type="InterPro" id="IPR006076">
    <property type="entry name" value="FAD-dep_OxRdtase"/>
</dbReference>
<dbReference type="PANTHER" id="PTHR43104:SF2">
    <property type="entry name" value="L-2-HYDROXYGLUTARATE DEHYDROGENASE, MITOCHONDRIAL"/>
    <property type="match status" value="1"/>
</dbReference>
<dbReference type="NCBIfam" id="NF008726">
    <property type="entry name" value="PRK11728.1"/>
    <property type="match status" value="1"/>
</dbReference>
<keyword evidence="4 8" id="KW-0560">Oxidoreductase</keyword>
<dbReference type="Gene3D" id="3.30.9.10">
    <property type="entry name" value="D-Amino Acid Oxidase, subunit A, domain 2"/>
    <property type="match status" value="1"/>
</dbReference>
<dbReference type="GO" id="GO:0005737">
    <property type="term" value="C:cytoplasm"/>
    <property type="evidence" value="ECO:0007669"/>
    <property type="project" value="TreeGrafter"/>
</dbReference>
<evidence type="ECO:0000256" key="1">
    <source>
        <dbReference type="ARBA" id="ARBA00001974"/>
    </source>
</evidence>
<evidence type="ECO:0000313" key="8">
    <source>
        <dbReference type="EMBL" id="MDA5399621.1"/>
    </source>
</evidence>
<comment type="caution">
    <text evidence="8">The sequence shown here is derived from an EMBL/GenBank/DDBJ whole genome shotgun (WGS) entry which is preliminary data.</text>
</comment>
<dbReference type="Pfam" id="PF01266">
    <property type="entry name" value="DAO"/>
    <property type="match status" value="1"/>
</dbReference>
<dbReference type="InterPro" id="IPR036188">
    <property type="entry name" value="FAD/NAD-bd_sf"/>
</dbReference>
<keyword evidence="9" id="KW-1185">Reference proteome</keyword>
<evidence type="ECO:0000256" key="5">
    <source>
        <dbReference type="ARBA" id="ARBA00037941"/>
    </source>
</evidence>
<dbReference type="EMBL" id="JAPJZI010000001">
    <property type="protein sequence ID" value="MDA5399621.1"/>
    <property type="molecule type" value="Genomic_DNA"/>
</dbReference>
<dbReference type="RefSeq" id="WP_267991047.1">
    <property type="nucleotide sequence ID" value="NZ_JAPJZI010000001.1"/>
</dbReference>
<evidence type="ECO:0000256" key="2">
    <source>
        <dbReference type="ARBA" id="ARBA00022630"/>
    </source>
</evidence>
<accession>A0A9X3UJN9</accession>